<dbReference type="EMBL" id="JNBS01004182">
    <property type="protein sequence ID" value="OQR83959.1"/>
    <property type="molecule type" value="Genomic_DNA"/>
</dbReference>
<dbReference type="Proteomes" id="UP000243217">
    <property type="component" value="Unassembled WGS sequence"/>
</dbReference>
<organism evidence="1 2">
    <name type="scientific">Thraustotheca clavata</name>
    <dbReference type="NCBI Taxonomy" id="74557"/>
    <lineage>
        <taxon>Eukaryota</taxon>
        <taxon>Sar</taxon>
        <taxon>Stramenopiles</taxon>
        <taxon>Oomycota</taxon>
        <taxon>Saprolegniomycetes</taxon>
        <taxon>Saprolegniales</taxon>
        <taxon>Achlyaceae</taxon>
        <taxon>Thraustotheca</taxon>
    </lineage>
</organism>
<sequence length="236" mass="26900">KPFGLRHFLHNIKRKDSLPVGLIDLDYILFKPLHINTGTKWGKYYQSTTLRHNDDITDTVENGITLAQNMNALLGGRWFNDWNSTMKELICGGMPCMKVQSSDAFKYYEPTGTPYIMTRIDRFRVVEDFANLTVKGRLYQKDWMVEMYAYGAGVANQNVKHTLLKHLGPAPCSRQNTEYWDFVLENSADPCENPGTLALPDDPSVGVCIMALVIEFMKDTGIQSIDYPATWFTVKL</sequence>
<evidence type="ECO:0000313" key="1">
    <source>
        <dbReference type="EMBL" id="OQR83959.1"/>
    </source>
</evidence>
<name>A0A1V9YE30_9STRA</name>
<keyword evidence="2" id="KW-1185">Reference proteome</keyword>
<evidence type="ECO:0000313" key="2">
    <source>
        <dbReference type="Proteomes" id="UP000243217"/>
    </source>
</evidence>
<protein>
    <submittedName>
        <fullName evidence="1">Uncharacterized protein</fullName>
    </submittedName>
</protein>
<accession>A0A1V9YE30</accession>
<dbReference type="AlphaFoldDB" id="A0A1V9YE30"/>
<proteinExistence type="predicted"/>
<dbReference type="STRING" id="74557.A0A1V9YE30"/>
<dbReference type="OrthoDB" id="2015991at2759"/>
<reference evidence="1 2" key="1">
    <citation type="journal article" date="2014" name="Genome Biol. Evol.">
        <title>The secreted proteins of Achlya hypogyna and Thraustotheca clavata identify the ancestral oomycete secretome and reveal gene acquisitions by horizontal gene transfer.</title>
        <authorList>
            <person name="Misner I."/>
            <person name="Blouin N."/>
            <person name="Leonard G."/>
            <person name="Richards T.A."/>
            <person name="Lane C.E."/>
        </authorList>
    </citation>
    <scope>NUCLEOTIDE SEQUENCE [LARGE SCALE GENOMIC DNA]</scope>
    <source>
        <strain evidence="1 2">ATCC 34112</strain>
    </source>
</reference>
<feature type="non-terminal residue" evidence="1">
    <location>
        <position position="1"/>
    </location>
</feature>
<gene>
    <name evidence="1" type="ORF">THRCLA_10894</name>
</gene>
<comment type="caution">
    <text evidence="1">The sequence shown here is derived from an EMBL/GenBank/DDBJ whole genome shotgun (WGS) entry which is preliminary data.</text>
</comment>